<dbReference type="GO" id="GO:0051205">
    <property type="term" value="P:protein insertion into membrane"/>
    <property type="evidence" value="ECO:0007669"/>
    <property type="project" value="UniProtKB-UniRule"/>
</dbReference>
<protein>
    <recommendedName>
        <fullName evidence="4">Outer membrane protein assembly factor BamE</fullName>
    </recommendedName>
</protein>
<dbReference type="EMBL" id="SLXE01000016">
    <property type="protein sequence ID" value="TCP05122.1"/>
    <property type="molecule type" value="Genomic_DNA"/>
</dbReference>
<reference evidence="9" key="3">
    <citation type="journal article" date="2022" name="Res Sq">
        <title>Evolution of multicellular longitudinally dividing oral cavity symbionts (Neisseriaceae).</title>
        <authorList>
            <person name="Nyongesa S."/>
            <person name="Weber P."/>
            <person name="Bernet E."/>
            <person name="Pullido F."/>
            <person name="Nieckarz M."/>
            <person name="Delaby M."/>
            <person name="Nieves C."/>
            <person name="Viehboeck T."/>
            <person name="Krause N."/>
            <person name="Rivera-Millot A."/>
            <person name="Nakamura A."/>
            <person name="Vischer N."/>
            <person name="VanNieuwenhze M."/>
            <person name="Brun Y."/>
            <person name="Cava F."/>
            <person name="Bulgheresi S."/>
            <person name="Veyrier F."/>
        </authorList>
    </citation>
    <scope>NUCLEOTIDE SEQUENCE</scope>
    <source>
        <strain evidence="9">1258/02</strain>
    </source>
</reference>
<sequence>MNKPLLLALAGLFAVAGCSAERVSNFPSYKLTVIQGNELDPRAVVSLQPGMSRDQVQLLLGTPLLRDPFHANRWDYTFNIARNGVVEDLRVLTVYFDNDQLVRAEGNAIEHAIQQLEAARPQAEQQAAAPQPAAPAPLWNVNP</sequence>
<feature type="domain" description="Outer membrane protein assembly factor BamE" evidence="7">
    <location>
        <begin position="36"/>
        <end position="105"/>
    </location>
</feature>
<dbReference type="GO" id="GO:0043165">
    <property type="term" value="P:Gram-negative-bacterium-type cell outer membrane assembly"/>
    <property type="evidence" value="ECO:0007669"/>
    <property type="project" value="UniProtKB-UniRule"/>
</dbReference>
<comment type="subunit">
    <text evidence="4">Part of the Bam complex.</text>
</comment>
<evidence type="ECO:0000256" key="5">
    <source>
        <dbReference type="SAM" id="MobiDB-lite"/>
    </source>
</evidence>
<evidence type="ECO:0000313" key="8">
    <source>
        <dbReference type="EMBL" id="TCP05122.1"/>
    </source>
</evidence>
<dbReference type="RefSeq" id="WP_132954053.1">
    <property type="nucleotide sequence ID" value="NZ_CP091507.1"/>
</dbReference>
<dbReference type="GO" id="GO:1990063">
    <property type="term" value="C:Bam protein complex"/>
    <property type="evidence" value="ECO:0007669"/>
    <property type="project" value="TreeGrafter"/>
</dbReference>
<name>A0AAE9GW40_9NEIS</name>
<reference evidence="8 10" key="1">
    <citation type="submission" date="2019-03" db="EMBL/GenBank/DDBJ databases">
        <title>Genomic Encyclopedia of Type Strains, Phase IV (KMG-IV): sequencing the most valuable type-strain genomes for metagenomic binning, comparative biology and taxonomic classification.</title>
        <authorList>
            <person name="Goeker M."/>
        </authorList>
    </citation>
    <scope>NUCLEOTIDE SEQUENCE [LARGE SCALE GENOMIC DNA]</scope>
    <source>
        <strain evidence="8 10">DSM 17474</strain>
    </source>
</reference>
<dbReference type="PANTHER" id="PTHR37482:SF1">
    <property type="entry name" value="OUTER MEMBRANE PROTEIN ASSEMBLY FACTOR BAME"/>
    <property type="match status" value="1"/>
</dbReference>
<keyword evidence="4" id="KW-0449">Lipoprotein</keyword>
<evidence type="ECO:0000256" key="6">
    <source>
        <dbReference type="SAM" id="SignalP"/>
    </source>
</evidence>
<evidence type="ECO:0000313" key="9">
    <source>
        <dbReference type="EMBL" id="UOO79152.1"/>
    </source>
</evidence>
<dbReference type="Pfam" id="PF04355">
    <property type="entry name" value="BamE"/>
    <property type="match status" value="1"/>
</dbReference>
<dbReference type="Proteomes" id="UP000829756">
    <property type="component" value="Chromosome"/>
</dbReference>
<dbReference type="GO" id="GO:0030674">
    <property type="term" value="F:protein-macromolecule adaptor activity"/>
    <property type="evidence" value="ECO:0007669"/>
    <property type="project" value="TreeGrafter"/>
</dbReference>
<dbReference type="PANTHER" id="PTHR37482">
    <property type="entry name" value="OUTER MEMBRANE PROTEIN ASSEMBLY FACTOR BAME"/>
    <property type="match status" value="1"/>
</dbReference>
<feature type="chain" id="PRO_5042245491" description="Outer membrane protein assembly factor BamE" evidence="6">
    <location>
        <begin position="21"/>
        <end position="143"/>
    </location>
</feature>
<evidence type="ECO:0000313" key="11">
    <source>
        <dbReference type="Proteomes" id="UP000829756"/>
    </source>
</evidence>
<feature type="compositionally biased region" description="Low complexity" evidence="5">
    <location>
        <begin position="120"/>
        <end position="131"/>
    </location>
</feature>
<gene>
    <name evidence="4 9" type="primary">bamE</name>
    <name evidence="8" type="ORF">EV680_11647</name>
    <name evidence="9" type="ORF">LVJ78_10750</name>
</gene>
<keyword evidence="3 4" id="KW-0998">Cell outer membrane</keyword>
<organism evidence="9 11">
    <name type="scientific">Uruburuella suis</name>
    <dbReference type="NCBI Taxonomy" id="252130"/>
    <lineage>
        <taxon>Bacteria</taxon>
        <taxon>Pseudomonadati</taxon>
        <taxon>Pseudomonadota</taxon>
        <taxon>Betaproteobacteria</taxon>
        <taxon>Neisseriales</taxon>
        <taxon>Neisseriaceae</taxon>
        <taxon>Uruburuella</taxon>
    </lineage>
</organism>
<keyword evidence="10" id="KW-1185">Reference proteome</keyword>
<dbReference type="KEGG" id="usu:LVJ78_10750"/>
<dbReference type="InterPro" id="IPR007450">
    <property type="entry name" value="BamE_dom"/>
</dbReference>
<dbReference type="Gene3D" id="3.30.1450.10">
    <property type="match status" value="1"/>
</dbReference>
<evidence type="ECO:0000256" key="3">
    <source>
        <dbReference type="ARBA" id="ARBA00023237"/>
    </source>
</evidence>
<reference evidence="9" key="2">
    <citation type="submission" date="2021-12" db="EMBL/GenBank/DDBJ databases">
        <authorList>
            <person name="Veyrier F.J."/>
        </authorList>
    </citation>
    <scope>NUCLEOTIDE SEQUENCE</scope>
    <source>
        <strain evidence="9">1258/02</strain>
    </source>
</reference>
<comment type="subcellular location">
    <subcellularLocation>
        <location evidence="4">Cell outer membrane</location>
        <topology evidence="4">Lipid-anchor</topology>
    </subcellularLocation>
</comment>
<accession>A0AAE9GW40</accession>
<dbReference type="InterPro" id="IPR026592">
    <property type="entry name" value="BamE"/>
</dbReference>
<evidence type="ECO:0000256" key="2">
    <source>
        <dbReference type="ARBA" id="ARBA00023136"/>
    </source>
</evidence>
<dbReference type="PROSITE" id="PS51257">
    <property type="entry name" value="PROKAR_LIPOPROTEIN"/>
    <property type="match status" value="1"/>
</dbReference>
<feature type="region of interest" description="Disordered" evidence="5">
    <location>
        <begin position="120"/>
        <end position="143"/>
    </location>
</feature>
<dbReference type="Proteomes" id="UP000294721">
    <property type="component" value="Unassembled WGS sequence"/>
</dbReference>
<proteinExistence type="inferred from homology"/>
<comment type="function">
    <text evidence="4">Part of the outer membrane protein assembly complex, which is involved in assembly and insertion of beta-barrel proteins into the outer membrane.</text>
</comment>
<feature type="signal peptide" evidence="6">
    <location>
        <begin position="1"/>
        <end position="20"/>
    </location>
</feature>
<dbReference type="HAMAP" id="MF_00925">
    <property type="entry name" value="OM_assembly_BamE"/>
    <property type="match status" value="1"/>
</dbReference>
<keyword evidence="4" id="KW-0564">Palmitate</keyword>
<evidence type="ECO:0000313" key="10">
    <source>
        <dbReference type="Proteomes" id="UP000294721"/>
    </source>
</evidence>
<evidence type="ECO:0000259" key="7">
    <source>
        <dbReference type="Pfam" id="PF04355"/>
    </source>
</evidence>
<dbReference type="EMBL" id="CP091507">
    <property type="protein sequence ID" value="UOO79152.1"/>
    <property type="molecule type" value="Genomic_DNA"/>
</dbReference>
<comment type="similarity">
    <text evidence="4">Belongs to the BamE family.</text>
</comment>
<keyword evidence="1 4" id="KW-0732">Signal</keyword>
<dbReference type="AlphaFoldDB" id="A0AAE9GW40"/>
<keyword evidence="2 4" id="KW-0472">Membrane</keyword>
<evidence type="ECO:0000256" key="4">
    <source>
        <dbReference type="HAMAP-Rule" id="MF_00925"/>
    </source>
</evidence>
<evidence type="ECO:0000256" key="1">
    <source>
        <dbReference type="ARBA" id="ARBA00022729"/>
    </source>
</evidence>
<dbReference type="InterPro" id="IPR037873">
    <property type="entry name" value="BamE-like"/>
</dbReference>